<evidence type="ECO:0000256" key="4">
    <source>
        <dbReference type="ARBA" id="ARBA00023008"/>
    </source>
</evidence>
<feature type="domain" description="CopC" evidence="6">
    <location>
        <begin position="25"/>
        <end position="119"/>
    </location>
</feature>
<dbReference type="EMBL" id="VIWP01000016">
    <property type="protein sequence ID" value="TWF44056.1"/>
    <property type="molecule type" value="Genomic_DNA"/>
</dbReference>
<dbReference type="GO" id="GO:0006825">
    <property type="term" value="P:copper ion transport"/>
    <property type="evidence" value="ECO:0007669"/>
    <property type="project" value="InterPro"/>
</dbReference>
<evidence type="ECO:0000256" key="2">
    <source>
        <dbReference type="ARBA" id="ARBA00022723"/>
    </source>
</evidence>
<dbReference type="InterPro" id="IPR032694">
    <property type="entry name" value="CopC/D"/>
</dbReference>
<organism evidence="7 8">
    <name type="scientific">Neorhizobium alkalisoli</name>
    <dbReference type="NCBI Taxonomy" id="528178"/>
    <lineage>
        <taxon>Bacteria</taxon>
        <taxon>Pseudomonadati</taxon>
        <taxon>Pseudomonadota</taxon>
        <taxon>Alphaproteobacteria</taxon>
        <taxon>Hyphomicrobiales</taxon>
        <taxon>Rhizobiaceae</taxon>
        <taxon>Rhizobium/Agrobacterium group</taxon>
        <taxon>Neorhizobium</taxon>
    </lineage>
</organism>
<name>A0A561Q120_9HYPH</name>
<keyword evidence="3 5" id="KW-0732">Signal</keyword>
<dbReference type="InterPro" id="IPR007348">
    <property type="entry name" value="CopC_dom"/>
</dbReference>
<dbReference type="InterPro" id="IPR014756">
    <property type="entry name" value="Ig_E-set"/>
</dbReference>
<dbReference type="GO" id="GO:0030313">
    <property type="term" value="C:cell envelope"/>
    <property type="evidence" value="ECO:0007669"/>
    <property type="project" value="UniProtKB-SubCell"/>
</dbReference>
<reference evidence="7 8" key="1">
    <citation type="submission" date="2019-06" db="EMBL/GenBank/DDBJ databases">
        <title>Sorghum-associated microbial communities from plants grown in Nebraska, USA.</title>
        <authorList>
            <person name="Schachtman D."/>
        </authorList>
    </citation>
    <scope>NUCLEOTIDE SEQUENCE [LARGE SCALE GENOMIC DNA]</scope>
    <source>
        <strain evidence="7 8">1225</strain>
    </source>
</reference>
<dbReference type="GO" id="GO:0046688">
    <property type="term" value="P:response to copper ion"/>
    <property type="evidence" value="ECO:0007669"/>
    <property type="project" value="InterPro"/>
</dbReference>
<feature type="chain" id="PRO_5021822678" description="CopC domain-containing protein" evidence="5">
    <location>
        <begin position="22"/>
        <end position="121"/>
    </location>
</feature>
<evidence type="ECO:0000259" key="6">
    <source>
        <dbReference type="Pfam" id="PF04234"/>
    </source>
</evidence>
<dbReference type="RefSeq" id="WP_145643429.1">
    <property type="nucleotide sequence ID" value="NZ_VIWP01000016.1"/>
</dbReference>
<dbReference type="SUPFAM" id="SSF81296">
    <property type="entry name" value="E set domains"/>
    <property type="match status" value="1"/>
</dbReference>
<evidence type="ECO:0000256" key="5">
    <source>
        <dbReference type="SAM" id="SignalP"/>
    </source>
</evidence>
<dbReference type="GO" id="GO:0005886">
    <property type="term" value="C:plasma membrane"/>
    <property type="evidence" value="ECO:0007669"/>
    <property type="project" value="TreeGrafter"/>
</dbReference>
<dbReference type="AlphaFoldDB" id="A0A561Q120"/>
<keyword evidence="2" id="KW-0479">Metal-binding</keyword>
<dbReference type="GO" id="GO:0042597">
    <property type="term" value="C:periplasmic space"/>
    <property type="evidence" value="ECO:0007669"/>
    <property type="project" value="InterPro"/>
</dbReference>
<accession>A0A561Q120</accession>
<dbReference type="PANTHER" id="PTHR34820:SF4">
    <property type="entry name" value="INNER MEMBRANE PROTEIN YEBZ"/>
    <property type="match status" value="1"/>
</dbReference>
<dbReference type="PANTHER" id="PTHR34820">
    <property type="entry name" value="INNER MEMBRANE PROTEIN YEBZ"/>
    <property type="match status" value="1"/>
</dbReference>
<dbReference type="Proteomes" id="UP000320653">
    <property type="component" value="Unassembled WGS sequence"/>
</dbReference>
<keyword evidence="8" id="KW-1185">Reference proteome</keyword>
<dbReference type="GO" id="GO:0005507">
    <property type="term" value="F:copper ion binding"/>
    <property type="evidence" value="ECO:0007669"/>
    <property type="project" value="InterPro"/>
</dbReference>
<sequence length="121" mass="12706">MRRQILVPALSLLLSITIASAASAHAHLKTSTPADGARLNVSPAKIAIEVSEPVEPAFSHLVLRSADGREVPLGSETLEAGEHLTASPLMTLPAGHYTVEWSVLAVDGHRTSGTTSFEVMS</sequence>
<evidence type="ECO:0000256" key="3">
    <source>
        <dbReference type="ARBA" id="ARBA00022729"/>
    </source>
</evidence>
<evidence type="ECO:0000256" key="1">
    <source>
        <dbReference type="ARBA" id="ARBA00004196"/>
    </source>
</evidence>
<protein>
    <recommendedName>
        <fullName evidence="6">CopC domain-containing protein</fullName>
    </recommendedName>
</protein>
<dbReference type="OrthoDB" id="9796814at2"/>
<comment type="caution">
    <text evidence="7">The sequence shown here is derived from an EMBL/GenBank/DDBJ whole genome shotgun (WGS) entry which is preliminary data.</text>
</comment>
<comment type="subcellular location">
    <subcellularLocation>
        <location evidence="1">Cell envelope</location>
    </subcellularLocation>
</comment>
<dbReference type="InterPro" id="IPR014755">
    <property type="entry name" value="Cu-Rt/internalin_Ig-like"/>
</dbReference>
<proteinExistence type="predicted"/>
<evidence type="ECO:0000313" key="7">
    <source>
        <dbReference type="EMBL" id="TWF44056.1"/>
    </source>
</evidence>
<feature type="signal peptide" evidence="5">
    <location>
        <begin position="1"/>
        <end position="21"/>
    </location>
</feature>
<keyword evidence="4" id="KW-0186">Copper</keyword>
<dbReference type="Pfam" id="PF04234">
    <property type="entry name" value="CopC"/>
    <property type="match status" value="1"/>
</dbReference>
<evidence type="ECO:0000313" key="8">
    <source>
        <dbReference type="Proteomes" id="UP000320653"/>
    </source>
</evidence>
<gene>
    <name evidence="7" type="ORF">FHW37_11660</name>
</gene>
<dbReference type="Gene3D" id="2.60.40.1220">
    <property type="match status" value="1"/>
</dbReference>